<keyword evidence="4" id="KW-1185">Reference proteome</keyword>
<evidence type="ECO:0000313" key="4">
    <source>
        <dbReference type="Proteomes" id="UP000799771"/>
    </source>
</evidence>
<dbReference type="InterPro" id="IPR039327">
    <property type="entry name" value="CON7-like"/>
</dbReference>
<dbReference type="Pfam" id="PF22893">
    <property type="entry name" value="ULD_2"/>
    <property type="match status" value="1"/>
</dbReference>
<dbReference type="AlphaFoldDB" id="A0A6A6A992"/>
<dbReference type="PANTHER" id="PTHR36167:SF4">
    <property type="entry name" value="FUNGAL N-TERMINAL DOMAIN-CONTAINING PROTEIN"/>
    <property type="match status" value="1"/>
</dbReference>
<feature type="compositionally biased region" description="Basic and acidic residues" evidence="1">
    <location>
        <begin position="314"/>
        <end position="324"/>
    </location>
</feature>
<evidence type="ECO:0000313" key="3">
    <source>
        <dbReference type="EMBL" id="KAF2127408.1"/>
    </source>
</evidence>
<feature type="compositionally biased region" description="Basic and acidic residues" evidence="1">
    <location>
        <begin position="333"/>
        <end position="342"/>
    </location>
</feature>
<dbReference type="Proteomes" id="UP000799771">
    <property type="component" value="Unassembled WGS sequence"/>
</dbReference>
<dbReference type="GO" id="GO:0006355">
    <property type="term" value="P:regulation of DNA-templated transcription"/>
    <property type="evidence" value="ECO:0007669"/>
    <property type="project" value="InterPro"/>
</dbReference>
<gene>
    <name evidence="3" type="ORF">P153DRAFT_398745</name>
</gene>
<dbReference type="EMBL" id="ML977511">
    <property type="protein sequence ID" value="KAF2127408.1"/>
    <property type="molecule type" value="Genomic_DNA"/>
</dbReference>
<dbReference type="RefSeq" id="XP_033521797.1">
    <property type="nucleotide sequence ID" value="XM_033671669.1"/>
</dbReference>
<dbReference type="OrthoDB" id="5431013at2759"/>
<sequence>MAETIGLVASVLQLASTGLKLSQTLYQYADGVATADRRIKGIAKEIQLTSYVIEELGVVFKQDGTASLISKNALKAADETMKECSSVFAEIDATLQKSKKKTIGRLMLPFRDKKIELLRTHIDTLKSTLQLLMQVLTHAHQVASKMLDQEAVVKQREQIKEMLELKKRSDERYEQSLRDYSMSEGSTVLDLEDLDKESGDPSSADHLTVATLALGSTISNESLGICVQHIRNLLDDIEALQQALTIQVNGDDHSGYHQSVVGSYFRARGYFDSILLGNPHTVQGNLPDSTAQGRLSRSNISVDKKLAQLNERAETKVTELENSTRKRVQSVLEPDRPDDKQHPPIKLQDTMGRKYVLPFHLHKTWKDIHNLIIQIYIDVDEWSRHAVEGSFDLINADGEIMMPAYWNFVICPGSFVIMKFWPSCNQLRSHNAPRVSDMNLDQDLENDLQLHLGQEVKPEPEEQICQLEADTMPQVQDDIDANLATLSDTRKAARVDNSTYERSQSRPIEQGFHYFAQRQPSPGLFANGLDWFGAPSNIATSDFTNNGASTFGLDSEFGSRPEARRLPPPPPRFSHDAFPVPVTSSAAWIPSGDSFGLGSPVPNLHYPTKEKITRSDEAKTSAIVGADDEVDELLKEWTTVFG</sequence>
<protein>
    <recommendedName>
        <fullName evidence="2">Ubiquitin-like domain-containing protein</fullName>
    </recommendedName>
</protein>
<name>A0A6A6A992_9PLEO</name>
<reference evidence="3" key="1">
    <citation type="journal article" date="2020" name="Stud. Mycol.">
        <title>101 Dothideomycetes genomes: a test case for predicting lifestyles and emergence of pathogens.</title>
        <authorList>
            <person name="Haridas S."/>
            <person name="Albert R."/>
            <person name="Binder M."/>
            <person name="Bloem J."/>
            <person name="Labutti K."/>
            <person name="Salamov A."/>
            <person name="Andreopoulos B."/>
            <person name="Baker S."/>
            <person name="Barry K."/>
            <person name="Bills G."/>
            <person name="Bluhm B."/>
            <person name="Cannon C."/>
            <person name="Castanera R."/>
            <person name="Culley D."/>
            <person name="Daum C."/>
            <person name="Ezra D."/>
            <person name="Gonzalez J."/>
            <person name="Henrissat B."/>
            <person name="Kuo A."/>
            <person name="Liang C."/>
            <person name="Lipzen A."/>
            <person name="Lutzoni F."/>
            <person name="Magnuson J."/>
            <person name="Mondo S."/>
            <person name="Nolan M."/>
            <person name="Ohm R."/>
            <person name="Pangilinan J."/>
            <person name="Park H.-J."/>
            <person name="Ramirez L."/>
            <person name="Alfaro M."/>
            <person name="Sun H."/>
            <person name="Tritt A."/>
            <person name="Yoshinaga Y."/>
            <person name="Zwiers L.-H."/>
            <person name="Turgeon B."/>
            <person name="Goodwin S."/>
            <person name="Spatafora J."/>
            <person name="Crous P."/>
            <person name="Grigoriev I."/>
        </authorList>
    </citation>
    <scope>NUCLEOTIDE SEQUENCE</scope>
    <source>
        <strain evidence="3">CBS 119687</strain>
    </source>
</reference>
<dbReference type="GeneID" id="54412101"/>
<accession>A0A6A6A992</accession>
<evidence type="ECO:0000259" key="2">
    <source>
        <dbReference type="Pfam" id="PF22893"/>
    </source>
</evidence>
<evidence type="ECO:0000256" key="1">
    <source>
        <dbReference type="SAM" id="MobiDB-lite"/>
    </source>
</evidence>
<proteinExistence type="predicted"/>
<feature type="region of interest" description="Disordered" evidence="1">
    <location>
        <begin position="314"/>
        <end position="346"/>
    </location>
</feature>
<feature type="domain" description="Ubiquitin-like" evidence="2">
    <location>
        <begin position="342"/>
        <end position="422"/>
    </location>
</feature>
<dbReference type="InterPro" id="IPR054464">
    <property type="entry name" value="ULD_fung"/>
</dbReference>
<dbReference type="PANTHER" id="PTHR36167">
    <property type="entry name" value="C2H2 FINGER DOMAIN TRANSCRIPTION FACTOR (EUROFUNG)-RELATED"/>
    <property type="match status" value="1"/>
</dbReference>
<organism evidence="3 4">
    <name type="scientific">Dothidotthia symphoricarpi CBS 119687</name>
    <dbReference type="NCBI Taxonomy" id="1392245"/>
    <lineage>
        <taxon>Eukaryota</taxon>
        <taxon>Fungi</taxon>
        <taxon>Dikarya</taxon>
        <taxon>Ascomycota</taxon>
        <taxon>Pezizomycotina</taxon>
        <taxon>Dothideomycetes</taxon>
        <taxon>Pleosporomycetidae</taxon>
        <taxon>Pleosporales</taxon>
        <taxon>Dothidotthiaceae</taxon>
        <taxon>Dothidotthia</taxon>
    </lineage>
</organism>